<name>A7ITD7_PBCVM</name>
<organism evidence="1 2">
    <name type="scientific">Paramecium bursaria Chlorella virus MT325</name>
    <name type="common">PBCV-MT325</name>
    <dbReference type="NCBI Taxonomy" id="346932"/>
    <lineage>
        <taxon>Viruses</taxon>
        <taxon>Varidnaviria</taxon>
        <taxon>Bamfordvirae</taxon>
        <taxon>Nucleocytoviricota</taxon>
        <taxon>Megaviricetes</taxon>
        <taxon>Algavirales</taxon>
        <taxon>Phycodnaviridae</taxon>
        <taxon>Chlorovirus</taxon>
        <taxon>Chlorovirus conductrix</taxon>
        <taxon>Paramecium bursaria Chlorella virus A1</taxon>
    </lineage>
</organism>
<reference evidence="1 2" key="1">
    <citation type="journal article" date="2007" name="Virology">
        <title>Sequence and annotation of the 314-kb MT325 and the 321-kb FR483 viruses that infect Chlorella Pbi.</title>
        <authorList>
            <person name="Fitzgerald L.A."/>
            <person name="Graves M.V."/>
            <person name="Li X."/>
            <person name="Feldblyum T."/>
            <person name="Hartigan J."/>
            <person name="Van Etten J.L."/>
        </authorList>
    </citation>
    <scope>NUCLEOTIDE SEQUENCE [LARGE SCALE GENOMIC DNA]</scope>
    <source>
        <strain evidence="1 2">MT325</strain>
    </source>
</reference>
<dbReference type="Proteomes" id="UP000246715">
    <property type="component" value="Segment"/>
</dbReference>
<organismHost>
    <name type="scientific">Paramecium bursaria</name>
    <dbReference type="NCBI Taxonomy" id="74790"/>
</organismHost>
<dbReference type="EMBL" id="DQ491001">
    <property type="protein sequence ID" value="ABT13611.1"/>
    <property type="molecule type" value="Genomic_DNA"/>
</dbReference>
<evidence type="ECO:0000313" key="2">
    <source>
        <dbReference type="Proteomes" id="UP000246715"/>
    </source>
</evidence>
<sequence>MLRGSQASSWGFHPLALRTSEETYTPQGMSTQQTFLRIPSSCMETHLQILWLQQEMSSQRIFQEMDSFSRTSHRHFHLQQPLISLEMYQHQETLIHSF</sequence>
<gene>
    <name evidence="1" type="primary">m057R</name>
    <name evidence="1" type="ORF">MT325_m057R</name>
</gene>
<protein>
    <submittedName>
        <fullName evidence="1">Uncharacterized protein m057R</fullName>
    </submittedName>
</protein>
<proteinExistence type="predicted"/>
<evidence type="ECO:0000313" key="1">
    <source>
        <dbReference type="EMBL" id="ABT13611.1"/>
    </source>
</evidence>
<accession>A7ITD7</accession>